<accession>A0A176WPD9</accession>
<feature type="region of interest" description="Disordered" evidence="1">
    <location>
        <begin position="60"/>
        <end position="79"/>
    </location>
</feature>
<reference evidence="2" key="1">
    <citation type="submission" date="2016-03" db="EMBL/GenBank/DDBJ databases">
        <title>Mechanisms controlling the formation of the plant cell surface in tip-growing cells are functionally conserved among land plants.</title>
        <authorList>
            <person name="Honkanen S."/>
            <person name="Jones V.A."/>
            <person name="Morieri G."/>
            <person name="Champion C."/>
            <person name="Hetherington A.J."/>
            <person name="Kelly S."/>
            <person name="Saint-Marcoux D."/>
            <person name="Proust H."/>
            <person name="Prescott H."/>
            <person name="Dolan L."/>
        </authorList>
    </citation>
    <scope>NUCLEOTIDE SEQUENCE [LARGE SCALE GENOMIC DNA]</scope>
    <source>
        <tissue evidence="2">Whole gametophyte</tissue>
    </source>
</reference>
<gene>
    <name evidence="2" type="ORF">AXG93_3472s1060</name>
</gene>
<evidence type="ECO:0000313" key="2">
    <source>
        <dbReference type="EMBL" id="OAE34471.1"/>
    </source>
</evidence>
<protein>
    <submittedName>
        <fullName evidence="2">Uncharacterized protein</fullName>
    </submittedName>
</protein>
<dbReference type="Proteomes" id="UP000077202">
    <property type="component" value="Unassembled WGS sequence"/>
</dbReference>
<sequence>MARLEKSREAYDAAVKRSERLITTAEKREKMHVEELAKLEARRAEEARIAEELRGKLLAKTEMRSEESQRKMQKAEDAYRQLRKDSTDMLRLRLEKCLNGEVEIVNVLRRL</sequence>
<keyword evidence="3" id="KW-1185">Reference proteome</keyword>
<name>A0A176WPD9_MARPO</name>
<evidence type="ECO:0000256" key="1">
    <source>
        <dbReference type="SAM" id="MobiDB-lite"/>
    </source>
</evidence>
<dbReference type="AlphaFoldDB" id="A0A176WPD9"/>
<comment type="caution">
    <text evidence="2">The sequence shown here is derived from an EMBL/GenBank/DDBJ whole genome shotgun (WGS) entry which is preliminary data.</text>
</comment>
<evidence type="ECO:0000313" key="3">
    <source>
        <dbReference type="Proteomes" id="UP000077202"/>
    </source>
</evidence>
<dbReference type="EMBL" id="LVLJ01000398">
    <property type="protein sequence ID" value="OAE34471.1"/>
    <property type="molecule type" value="Genomic_DNA"/>
</dbReference>
<organism evidence="2 3">
    <name type="scientific">Marchantia polymorpha subsp. ruderalis</name>
    <dbReference type="NCBI Taxonomy" id="1480154"/>
    <lineage>
        <taxon>Eukaryota</taxon>
        <taxon>Viridiplantae</taxon>
        <taxon>Streptophyta</taxon>
        <taxon>Embryophyta</taxon>
        <taxon>Marchantiophyta</taxon>
        <taxon>Marchantiopsida</taxon>
        <taxon>Marchantiidae</taxon>
        <taxon>Marchantiales</taxon>
        <taxon>Marchantiaceae</taxon>
        <taxon>Marchantia</taxon>
    </lineage>
</organism>
<proteinExistence type="predicted"/>